<feature type="non-terminal residue" evidence="1">
    <location>
        <position position="34"/>
    </location>
</feature>
<gene>
    <name evidence="1" type="ORF">LEA_04061</name>
</gene>
<name>K1UH86_9ZZZZ</name>
<comment type="caution">
    <text evidence="1">The sequence shown here is derived from an EMBL/GenBank/DDBJ whole genome shotgun (WGS) entry which is preliminary data.</text>
</comment>
<organism evidence="1">
    <name type="scientific">human gut metagenome</name>
    <dbReference type="NCBI Taxonomy" id="408170"/>
    <lineage>
        <taxon>unclassified sequences</taxon>
        <taxon>metagenomes</taxon>
        <taxon>organismal metagenomes</taxon>
    </lineage>
</organism>
<reference evidence="1" key="1">
    <citation type="journal article" date="2013" name="Environ. Microbiol.">
        <title>Microbiota from the distal guts of lean and obese adolescents exhibit partial functional redundancy besides clear differences in community structure.</title>
        <authorList>
            <person name="Ferrer M."/>
            <person name="Ruiz A."/>
            <person name="Lanza F."/>
            <person name="Haange S.B."/>
            <person name="Oberbach A."/>
            <person name="Till H."/>
            <person name="Bargiela R."/>
            <person name="Campoy C."/>
            <person name="Segura M.T."/>
            <person name="Richter M."/>
            <person name="von Bergen M."/>
            <person name="Seifert J."/>
            <person name="Suarez A."/>
        </authorList>
    </citation>
    <scope>NUCLEOTIDE SEQUENCE</scope>
</reference>
<evidence type="ECO:0000313" key="1">
    <source>
        <dbReference type="EMBL" id="EKC77655.1"/>
    </source>
</evidence>
<proteinExistence type="predicted"/>
<sequence length="34" mass="4213">MASEYYRPCKELDICNELIEKYWESKQYDKCFEG</sequence>
<dbReference type="EMBL" id="AJWY01002686">
    <property type="protein sequence ID" value="EKC77655.1"/>
    <property type="molecule type" value="Genomic_DNA"/>
</dbReference>
<dbReference type="AlphaFoldDB" id="K1UH86"/>
<accession>K1UH86</accession>
<protein>
    <submittedName>
        <fullName evidence="1">Uncharacterized protein</fullName>
    </submittedName>
</protein>